<name>A0A843VHT2_COLES</name>
<dbReference type="SUPFAM" id="SSF47459">
    <property type="entry name" value="HLH, helix-loop-helix DNA-binding domain"/>
    <property type="match status" value="1"/>
</dbReference>
<keyword evidence="3 6" id="KW-0805">Transcription regulation</keyword>
<feature type="domain" description="BHLH" evidence="8">
    <location>
        <begin position="286"/>
        <end position="335"/>
    </location>
</feature>
<dbReference type="InterPro" id="IPR045084">
    <property type="entry name" value="AIB/MYC-like"/>
</dbReference>
<keyword evidence="10" id="KW-1185">Reference proteome</keyword>
<dbReference type="SMR" id="A0A843VHT2"/>
<evidence type="ECO:0000256" key="2">
    <source>
        <dbReference type="ARBA" id="ARBA00005510"/>
    </source>
</evidence>
<dbReference type="Pfam" id="PF14215">
    <property type="entry name" value="bHLH-MYC_N"/>
    <property type="match status" value="1"/>
</dbReference>
<organism evidence="9 10">
    <name type="scientific">Colocasia esculenta</name>
    <name type="common">Wild taro</name>
    <name type="synonym">Arum esculentum</name>
    <dbReference type="NCBI Taxonomy" id="4460"/>
    <lineage>
        <taxon>Eukaryota</taxon>
        <taxon>Viridiplantae</taxon>
        <taxon>Streptophyta</taxon>
        <taxon>Embryophyta</taxon>
        <taxon>Tracheophyta</taxon>
        <taxon>Spermatophyta</taxon>
        <taxon>Magnoliopsida</taxon>
        <taxon>Liliopsida</taxon>
        <taxon>Araceae</taxon>
        <taxon>Aroideae</taxon>
        <taxon>Colocasieae</taxon>
        <taxon>Colocasia</taxon>
    </lineage>
</organism>
<evidence type="ECO:0000259" key="8">
    <source>
        <dbReference type="PROSITE" id="PS50888"/>
    </source>
</evidence>
<dbReference type="GO" id="GO:0046983">
    <property type="term" value="F:protein dimerization activity"/>
    <property type="evidence" value="ECO:0007669"/>
    <property type="project" value="InterPro"/>
</dbReference>
<dbReference type="AlphaFoldDB" id="A0A843VHT2"/>
<accession>A0A843VHT2</accession>
<dbReference type="PANTHER" id="PTHR11514">
    <property type="entry name" value="MYC"/>
    <property type="match status" value="1"/>
</dbReference>
<dbReference type="Proteomes" id="UP000652761">
    <property type="component" value="Unassembled WGS sequence"/>
</dbReference>
<dbReference type="GO" id="GO:0000976">
    <property type="term" value="F:transcription cis-regulatory region binding"/>
    <property type="evidence" value="ECO:0007669"/>
    <property type="project" value="TreeGrafter"/>
</dbReference>
<reference evidence="9" key="1">
    <citation type="submission" date="2017-07" db="EMBL/GenBank/DDBJ databases">
        <title>Taro Niue Genome Assembly and Annotation.</title>
        <authorList>
            <person name="Atibalentja N."/>
            <person name="Keating K."/>
            <person name="Fields C.J."/>
        </authorList>
    </citation>
    <scope>NUCLEOTIDE SEQUENCE</scope>
    <source>
        <strain evidence="9">Niue_2</strain>
        <tissue evidence="9">Leaf</tissue>
    </source>
</reference>
<proteinExistence type="inferred from homology"/>
<gene>
    <name evidence="9" type="ORF">Taro_026658</name>
</gene>
<dbReference type="OrthoDB" id="1926382at2759"/>
<dbReference type="InterPro" id="IPR036638">
    <property type="entry name" value="HLH_DNA-bd_sf"/>
</dbReference>
<evidence type="ECO:0000256" key="1">
    <source>
        <dbReference type="ARBA" id="ARBA00004123"/>
    </source>
</evidence>
<dbReference type="Pfam" id="PF22754">
    <property type="entry name" value="bHLH-TF_ACT-like_plant"/>
    <property type="match status" value="1"/>
</dbReference>
<evidence type="ECO:0000313" key="9">
    <source>
        <dbReference type="EMBL" id="MQL94007.1"/>
    </source>
</evidence>
<feature type="region of interest" description="Disordered" evidence="7">
    <location>
        <begin position="254"/>
        <end position="294"/>
    </location>
</feature>
<dbReference type="InterPro" id="IPR054502">
    <property type="entry name" value="bHLH-TF_ACT-like_plant"/>
</dbReference>
<keyword evidence="5 6" id="KW-0539">Nucleus</keyword>
<dbReference type="Pfam" id="PF00010">
    <property type="entry name" value="HLH"/>
    <property type="match status" value="1"/>
</dbReference>
<protein>
    <recommendedName>
        <fullName evidence="6">Transcription factor</fullName>
        <shortName evidence="6">bHLH transcription factor</shortName>
    </recommendedName>
    <alternativeName>
        <fullName evidence="6">Basic helix-loop-helix protein</fullName>
    </alternativeName>
</protein>
<dbReference type="InterPro" id="IPR025610">
    <property type="entry name" value="MYC/MYB_N"/>
</dbReference>
<evidence type="ECO:0000256" key="3">
    <source>
        <dbReference type="ARBA" id="ARBA00023015"/>
    </source>
</evidence>
<dbReference type="EMBL" id="NMUH01001621">
    <property type="protein sequence ID" value="MQL94007.1"/>
    <property type="molecule type" value="Genomic_DNA"/>
</dbReference>
<evidence type="ECO:0000256" key="4">
    <source>
        <dbReference type="ARBA" id="ARBA00023163"/>
    </source>
</evidence>
<comment type="subcellular location">
    <subcellularLocation>
        <location evidence="1 6">Nucleus</location>
    </subcellularLocation>
</comment>
<dbReference type="PANTHER" id="PTHR11514:SF115">
    <property type="entry name" value="TRANSCRIPTION FACTOR"/>
    <property type="match status" value="1"/>
</dbReference>
<dbReference type="CDD" id="cd11449">
    <property type="entry name" value="bHLH_AtAIB_like"/>
    <property type="match status" value="1"/>
</dbReference>
<sequence length="465" mass="50683">MQELISATSFPPEPSAHLLSTSSFPLVSLKHRLQYLLHALPEWPWAYAIFWQASSTAHHAFSAVGDPRSILSWGEGHLRGNGGSGCSNNGHTFLLNADRKKASLLSDDSNSDITMEGVVPDIEWFYLVSQARSFAVATDYAIPARAFASGSHIWLSGEHELQMYGCDRCREALLHCVVTVVCIATGNGVLELGSSEMVSENWDLVQQSKTLLSWGLGFDLGSGVSGITATVPSVTVDTAAPLTEDSKDGIALVSSVGSEQSDSEGGLLLEQQRPKKRGRKPGSGREVPLNHVEAERQRREKLNHRFYALRSVVPNVSKMDKASLLSDAVLYIRELRSRVEALEVEAKKPMKEVFKVTAASSNASPAAASVGRGLGGGRASWSADKMELEVRVMEADAMIRVTSMNQNYPWARLMDVLRDLDMQVHHASFSSVKELMLQNVVARAPPCLQSEQSLKAALLARLQKS</sequence>
<keyword evidence="4 6" id="KW-0804">Transcription</keyword>
<evidence type="ECO:0000256" key="7">
    <source>
        <dbReference type="SAM" id="MobiDB-lite"/>
    </source>
</evidence>
<dbReference type="SMART" id="SM00353">
    <property type="entry name" value="HLH"/>
    <property type="match status" value="1"/>
</dbReference>
<dbReference type="InterPro" id="IPR011598">
    <property type="entry name" value="bHLH_dom"/>
</dbReference>
<evidence type="ECO:0000313" key="10">
    <source>
        <dbReference type="Proteomes" id="UP000652761"/>
    </source>
</evidence>
<dbReference type="GO" id="GO:0003700">
    <property type="term" value="F:DNA-binding transcription factor activity"/>
    <property type="evidence" value="ECO:0007669"/>
    <property type="project" value="InterPro"/>
</dbReference>
<dbReference type="PROSITE" id="PS50888">
    <property type="entry name" value="BHLH"/>
    <property type="match status" value="1"/>
</dbReference>
<evidence type="ECO:0000256" key="6">
    <source>
        <dbReference type="RuleBase" id="RU369104"/>
    </source>
</evidence>
<dbReference type="GO" id="GO:0005634">
    <property type="term" value="C:nucleus"/>
    <property type="evidence" value="ECO:0007669"/>
    <property type="project" value="UniProtKB-SubCell"/>
</dbReference>
<dbReference type="Gene3D" id="4.10.280.10">
    <property type="entry name" value="Helix-loop-helix DNA-binding domain"/>
    <property type="match status" value="1"/>
</dbReference>
<comment type="caution">
    <text evidence="9">The sequence shown here is derived from an EMBL/GenBank/DDBJ whole genome shotgun (WGS) entry which is preliminary data.</text>
</comment>
<evidence type="ECO:0000256" key="5">
    <source>
        <dbReference type="ARBA" id="ARBA00023242"/>
    </source>
</evidence>
<comment type="similarity">
    <text evidence="2">Belongs to the bHLH protein family.</text>
</comment>